<accession>A0A926VME7</accession>
<keyword evidence="1" id="KW-0812">Transmembrane</keyword>
<gene>
    <name evidence="2" type="ORF">H6G03_36580</name>
</gene>
<keyword evidence="1" id="KW-1133">Transmembrane helix</keyword>
<evidence type="ECO:0000256" key="1">
    <source>
        <dbReference type="SAM" id="Phobius"/>
    </source>
</evidence>
<sequence length="100" mass="11241">MYTQPRSFIQSRIQGWNPLVLCRCPSSVCRSPIWVDFRPLTLRQTLRRSISRGSAYRLANGGAIGSLLTVIISVCRRLKPLFRLTLSTEMAVFPASEASL</sequence>
<keyword evidence="3" id="KW-1185">Reference proteome</keyword>
<organism evidence="2 3">
    <name type="scientific">Aerosakkonema funiforme FACHB-1375</name>
    <dbReference type="NCBI Taxonomy" id="2949571"/>
    <lineage>
        <taxon>Bacteria</taxon>
        <taxon>Bacillati</taxon>
        <taxon>Cyanobacteriota</taxon>
        <taxon>Cyanophyceae</taxon>
        <taxon>Oscillatoriophycideae</taxon>
        <taxon>Aerosakkonematales</taxon>
        <taxon>Aerosakkonemataceae</taxon>
        <taxon>Aerosakkonema</taxon>
    </lineage>
</organism>
<reference evidence="2" key="2">
    <citation type="submission" date="2020-08" db="EMBL/GenBank/DDBJ databases">
        <authorList>
            <person name="Chen M."/>
            <person name="Teng W."/>
            <person name="Zhao L."/>
            <person name="Hu C."/>
            <person name="Zhou Y."/>
            <person name="Han B."/>
            <person name="Song L."/>
            <person name="Shu W."/>
        </authorList>
    </citation>
    <scope>NUCLEOTIDE SEQUENCE</scope>
    <source>
        <strain evidence="2">FACHB-1375</strain>
    </source>
</reference>
<keyword evidence="1" id="KW-0472">Membrane</keyword>
<evidence type="ECO:0000313" key="3">
    <source>
        <dbReference type="Proteomes" id="UP000641646"/>
    </source>
</evidence>
<dbReference type="Proteomes" id="UP000641646">
    <property type="component" value="Unassembled WGS sequence"/>
</dbReference>
<comment type="caution">
    <text evidence="2">The sequence shown here is derived from an EMBL/GenBank/DDBJ whole genome shotgun (WGS) entry which is preliminary data.</text>
</comment>
<dbReference type="AlphaFoldDB" id="A0A926VME7"/>
<dbReference type="EMBL" id="JACJPW010000222">
    <property type="protein sequence ID" value="MBD2186506.1"/>
    <property type="molecule type" value="Genomic_DNA"/>
</dbReference>
<feature type="transmembrane region" description="Helical" evidence="1">
    <location>
        <begin position="55"/>
        <end position="75"/>
    </location>
</feature>
<evidence type="ECO:0000313" key="2">
    <source>
        <dbReference type="EMBL" id="MBD2186506.1"/>
    </source>
</evidence>
<name>A0A926VME7_9CYAN</name>
<proteinExistence type="predicted"/>
<reference evidence="2" key="1">
    <citation type="journal article" date="2015" name="ISME J.">
        <title>Draft Genome Sequence of Streptomyces incarnatus NRRL8089, which Produces the Nucleoside Antibiotic Sinefungin.</title>
        <authorList>
            <person name="Oshima K."/>
            <person name="Hattori M."/>
            <person name="Shimizu H."/>
            <person name="Fukuda K."/>
            <person name="Nemoto M."/>
            <person name="Inagaki K."/>
            <person name="Tamura T."/>
        </authorList>
    </citation>
    <scope>NUCLEOTIDE SEQUENCE</scope>
    <source>
        <strain evidence="2">FACHB-1375</strain>
    </source>
</reference>
<protein>
    <submittedName>
        <fullName evidence="2">Uncharacterized protein</fullName>
    </submittedName>
</protein>